<dbReference type="GO" id="GO:0051539">
    <property type="term" value="F:4 iron, 4 sulfur cluster binding"/>
    <property type="evidence" value="ECO:0007669"/>
    <property type="project" value="UniProtKB-KW"/>
</dbReference>
<dbReference type="Proteomes" id="UP000593846">
    <property type="component" value="Chromosome"/>
</dbReference>
<comment type="function">
    <text evidence="2">Involved in the biosynthesis of the iron-molybdenum cofactor (FeMo-co or M-cluster) found in the dinitrogenase enzyme of the nitrogenase complex in nitrogen-fixing microorganisms. NifB catalyzes the crucial step of radical SAM-dependent carbide insertion that occurs concomitant with the insertion of a 9th sulfur and the rearrangement/coupling of two [4Fe-4S] clusters into a [8Fe-9S-C] cluster, the precursor to the M-cluster.</text>
</comment>
<evidence type="ECO:0000256" key="11">
    <source>
        <dbReference type="ARBA" id="ARBA00023231"/>
    </source>
</evidence>
<keyword evidence="7" id="KW-0949">S-adenosyl-L-methionine</keyword>
<dbReference type="InterPro" id="IPR007197">
    <property type="entry name" value="rSAM"/>
</dbReference>
<dbReference type="Pfam" id="PF04055">
    <property type="entry name" value="Radical_SAM"/>
    <property type="match status" value="1"/>
</dbReference>
<dbReference type="KEGG" id="aee:IM676_16965"/>
<dbReference type="PROSITE" id="PS01305">
    <property type="entry name" value="MOAA_NIFB_PQQE"/>
    <property type="match status" value="1"/>
</dbReference>
<keyword evidence="9" id="KW-0408">Iron</keyword>
<evidence type="ECO:0000313" key="17">
    <source>
        <dbReference type="EMBL" id="QOV22344.1"/>
    </source>
</evidence>
<dbReference type="SUPFAM" id="SSF102114">
    <property type="entry name" value="Radical SAM enzymes"/>
    <property type="match status" value="1"/>
</dbReference>
<keyword evidence="11" id="KW-0535">Nitrogen fixation</keyword>
<evidence type="ECO:0000256" key="7">
    <source>
        <dbReference type="ARBA" id="ARBA00022691"/>
    </source>
</evidence>
<dbReference type="InterPro" id="IPR036105">
    <property type="entry name" value="DiNase_FeMo-co_biosyn_sf"/>
</dbReference>
<feature type="domain" description="Radical SAM core" evidence="16">
    <location>
        <begin position="55"/>
        <end position="306"/>
    </location>
</feature>
<name>A0A7S6RCA5_9CYAN</name>
<evidence type="ECO:0000256" key="10">
    <source>
        <dbReference type="ARBA" id="ARBA00023014"/>
    </source>
</evidence>
<evidence type="ECO:0000256" key="14">
    <source>
        <dbReference type="ARBA" id="ARBA00032102"/>
    </source>
</evidence>
<evidence type="ECO:0000259" key="16">
    <source>
        <dbReference type="PROSITE" id="PS51918"/>
    </source>
</evidence>
<dbReference type="PANTHER" id="PTHR43787:SF13">
    <property type="entry name" value="FEMO COFACTOR BIOSYNTHESIS PROTEIN NIFB"/>
    <property type="match status" value="1"/>
</dbReference>
<dbReference type="InterPro" id="IPR034165">
    <property type="entry name" value="NifB_C"/>
</dbReference>
<evidence type="ECO:0000256" key="12">
    <source>
        <dbReference type="ARBA" id="ARBA00023239"/>
    </source>
</evidence>
<feature type="region of interest" description="Disordered" evidence="15">
    <location>
        <begin position="1"/>
        <end position="28"/>
    </location>
</feature>
<dbReference type="InterPro" id="IPR058240">
    <property type="entry name" value="rSAM_sf"/>
</dbReference>
<dbReference type="InterPro" id="IPR006638">
    <property type="entry name" value="Elp3/MiaA/NifB-like_rSAM"/>
</dbReference>
<dbReference type="PANTHER" id="PTHR43787">
    <property type="entry name" value="FEMO COFACTOR BIOSYNTHESIS PROTEIN NIFB-RELATED"/>
    <property type="match status" value="1"/>
</dbReference>
<accession>A0A7S6RCA5</accession>
<dbReference type="NCBIfam" id="TIGR01290">
    <property type="entry name" value="nifB"/>
    <property type="match status" value="1"/>
</dbReference>
<evidence type="ECO:0000256" key="13">
    <source>
        <dbReference type="ARBA" id="ARBA00030926"/>
    </source>
</evidence>
<dbReference type="EMBL" id="CP063311">
    <property type="protein sequence ID" value="QOV22344.1"/>
    <property type="molecule type" value="Genomic_DNA"/>
</dbReference>
<dbReference type="InterPro" id="IPR003731">
    <property type="entry name" value="Di-Nase_FeMo-co_biosynth"/>
</dbReference>
<comment type="cofactor">
    <cofactor evidence="1">
        <name>[4Fe-4S] cluster</name>
        <dbReference type="ChEBI" id="CHEBI:49883"/>
    </cofactor>
</comment>
<evidence type="ECO:0000256" key="4">
    <source>
        <dbReference type="ARBA" id="ARBA00006804"/>
    </source>
</evidence>
<dbReference type="SMART" id="SM00729">
    <property type="entry name" value="Elp3"/>
    <property type="match status" value="1"/>
</dbReference>
<dbReference type="CDD" id="cd00852">
    <property type="entry name" value="NifB"/>
    <property type="match status" value="1"/>
</dbReference>
<comment type="similarity">
    <text evidence="4">Belongs to the radical SAM superfamily. NifB family.</text>
</comment>
<evidence type="ECO:0000256" key="8">
    <source>
        <dbReference type="ARBA" id="ARBA00022723"/>
    </source>
</evidence>
<protein>
    <recommendedName>
        <fullName evidence="5">FeMo cofactor biosynthesis protein NifB</fullName>
    </recommendedName>
    <alternativeName>
        <fullName evidence="14">Nitrogenase cofactor maturase NifB</fullName>
    </alternativeName>
    <alternativeName>
        <fullName evidence="13">Radical SAM assemblase NifB</fullName>
    </alternativeName>
</protein>
<evidence type="ECO:0000313" key="18">
    <source>
        <dbReference type="Proteomes" id="UP000593846"/>
    </source>
</evidence>
<dbReference type="Gene3D" id="3.30.420.130">
    <property type="entry name" value="Dinitrogenase iron-molybdenum cofactor biosynthesis domain"/>
    <property type="match status" value="1"/>
</dbReference>
<evidence type="ECO:0000256" key="15">
    <source>
        <dbReference type="SAM" id="MobiDB-lite"/>
    </source>
</evidence>
<evidence type="ECO:0000256" key="1">
    <source>
        <dbReference type="ARBA" id="ARBA00001966"/>
    </source>
</evidence>
<feature type="compositionally biased region" description="Polar residues" evidence="15">
    <location>
        <begin position="1"/>
        <end position="22"/>
    </location>
</feature>
<dbReference type="GO" id="GO:0016829">
    <property type="term" value="F:lyase activity"/>
    <property type="evidence" value="ECO:0007669"/>
    <property type="project" value="UniProtKB-KW"/>
</dbReference>
<evidence type="ECO:0000256" key="2">
    <source>
        <dbReference type="ARBA" id="ARBA00003522"/>
    </source>
</evidence>
<dbReference type="SUPFAM" id="SSF53146">
    <property type="entry name" value="Nitrogenase accessory factor-like"/>
    <property type="match status" value="1"/>
</dbReference>
<dbReference type="SFLD" id="SFLDS00029">
    <property type="entry name" value="Radical_SAM"/>
    <property type="match status" value="1"/>
</dbReference>
<reference evidence="18" key="1">
    <citation type="submission" date="2020-10" db="EMBL/GenBank/DDBJ databases">
        <title>Genome-based taxonomic classification of the species Anabaenopsis elenkinii.</title>
        <authorList>
            <person name="Delbaje E."/>
            <person name="Andreote A.P.D."/>
            <person name="Pellegrinetti T.A."/>
            <person name="Cruz R.B."/>
            <person name="Branco L.H.Z."/>
            <person name="Fiore M.F."/>
        </authorList>
    </citation>
    <scope>NUCLEOTIDE SEQUENCE [LARGE SCALE GENOMIC DNA]</scope>
    <source>
        <strain evidence="18">CCIBt3563</strain>
    </source>
</reference>
<dbReference type="GO" id="GO:0032324">
    <property type="term" value="P:molybdopterin cofactor biosynthetic process"/>
    <property type="evidence" value="ECO:0007669"/>
    <property type="project" value="UniProtKB-ARBA"/>
</dbReference>
<comment type="pathway">
    <text evidence="3">Cofactor biosynthesis; Fe-Mo cofactor biosynthesis.</text>
</comment>
<evidence type="ECO:0000256" key="3">
    <source>
        <dbReference type="ARBA" id="ARBA00005155"/>
    </source>
</evidence>
<dbReference type="Pfam" id="PF02579">
    <property type="entry name" value="Nitro_FeMo-Co"/>
    <property type="match status" value="1"/>
</dbReference>
<organism evidence="17 18">
    <name type="scientific">Anabaenopsis elenkinii CCIBt3563</name>
    <dbReference type="NCBI Taxonomy" id="2779889"/>
    <lineage>
        <taxon>Bacteria</taxon>
        <taxon>Bacillati</taxon>
        <taxon>Cyanobacteriota</taxon>
        <taxon>Cyanophyceae</taxon>
        <taxon>Nostocales</taxon>
        <taxon>Nodulariaceae</taxon>
        <taxon>Anabaenopsis</taxon>
    </lineage>
</organism>
<dbReference type="InterPro" id="IPR005980">
    <property type="entry name" value="Nase_CF_NifB"/>
</dbReference>
<sequence length="482" mass="53485">MTLPSTGLLTSDHQEPASNQAKSGGCGCDSSTTVEMDQKLQERIAKHPCYSEDAHHHYARMHVAVAPACNIQCNYCNRKYDCANESRPGVVSELLTPEEAAHKALVIAGKIPQMTVVGIAGPGDPLANPEKTFRTFELIADKAPDIKLCLSTNGLMLPEYIDRIKQLNIDHVTITLNTIDPEIGAQIYSWVHYKRKRYRGVEGAKILLEKQMEGLQALKEADILCKVNSVMIPGINDQHLIEVNKMIRENGAFLHNIMPLISAPEHGTHFGLTGQRGPTPKEVKALQDNCAGNMKMMRHCRQCRADAVGLLGEDRSQEFTKDKFLEMSPEYDLEQRTVVHEGIEKFKQELKIAKEKAQKGNKLANNPKILVAVATKGGGLVNQHFGHAKEFQIYEVDGHQVSFVGHRRIDQYCQGGFGEEATFEHIMAAIADCKAVLVSKIGNCPQEKLQAAGIQTVEAYDVISKVALEFYEQYIQELGNQD</sequence>
<keyword evidence="12" id="KW-0456">Lyase</keyword>
<dbReference type="SFLD" id="SFLDG01067">
    <property type="entry name" value="SPASM/twitch_domain_containing"/>
    <property type="match status" value="1"/>
</dbReference>
<keyword evidence="8" id="KW-0479">Metal-binding</keyword>
<dbReference type="CDD" id="cd01335">
    <property type="entry name" value="Radical_SAM"/>
    <property type="match status" value="1"/>
</dbReference>
<evidence type="ECO:0000256" key="9">
    <source>
        <dbReference type="ARBA" id="ARBA00023004"/>
    </source>
</evidence>
<dbReference type="SFLD" id="SFLDG01068">
    <property type="entry name" value="FeMo_cofactor_biosynthesis_pro"/>
    <property type="match status" value="1"/>
</dbReference>
<dbReference type="InterPro" id="IPR000385">
    <property type="entry name" value="MoaA_NifB_PqqE_Fe-S-bd_CS"/>
</dbReference>
<evidence type="ECO:0000256" key="5">
    <source>
        <dbReference type="ARBA" id="ARBA00021702"/>
    </source>
</evidence>
<keyword evidence="10" id="KW-0411">Iron-sulfur</keyword>
<gene>
    <name evidence="17" type="primary">nifB</name>
    <name evidence="17" type="ORF">IM676_16965</name>
</gene>
<keyword evidence="6" id="KW-0004">4Fe-4S</keyword>
<dbReference type="PROSITE" id="PS51918">
    <property type="entry name" value="RADICAL_SAM"/>
    <property type="match status" value="1"/>
</dbReference>
<dbReference type="Gene3D" id="3.20.20.70">
    <property type="entry name" value="Aldolase class I"/>
    <property type="match status" value="1"/>
</dbReference>
<dbReference type="AlphaFoldDB" id="A0A7S6RCA5"/>
<dbReference type="GO" id="GO:0046872">
    <property type="term" value="F:metal ion binding"/>
    <property type="evidence" value="ECO:0007669"/>
    <property type="project" value="UniProtKB-KW"/>
</dbReference>
<proteinExistence type="inferred from homology"/>
<dbReference type="UniPathway" id="UPA00782"/>
<evidence type="ECO:0000256" key="6">
    <source>
        <dbReference type="ARBA" id="ARBA00022485"/>
    </source>
</evidence>
<dbReference type="SFLD" id="SFLDF00281">
    <property type="entry name" value="FeMo_cofactor_biosynthesis_pro"/>
    <property type="match status" value="1"/>
</dbReference>
<keyword evidence="18" id="KW-1185">Reference proteome</keyword>
<dbReference type="InterPro" id="IPR013785">
    <property type="entry name" value="Aldolase_TIM"/>
</dbReference>
<dbReference type="RefSeq" id="WP_200987976.1">
    <property type="nucleotide sequence ID" value="NZ_CP063311.1"/>
</dbReference>